<evidence type="ECO:0000256" key="1">
    <source>
        <dbReference type="SAM" id="MobiDB-lite"/>
    </source>
</evidence>
<sequence length="481" mass="54636">MDKLVAFVDKKESWDEGLQSSVFAINTDVHTATKFSPFEVVFGFSDEPSDNQLVPTTGDASQDKNTRMSADYNYVDSMVDYTRYQAECEEQGIVALSYAVYSQNFKLFLSQTLVFPPRASNQAVASTSGRKRNIENFLASQDQSHNNRVNCLPAKMSDRASMRDKALRGARTTSAKQMSPLPVQNATINPYLYGGPNWSEAKATETERANIKQFYNASRQLKLAVTLNALDTAKKIRSAYSDVGLKESSEFTMMCCRGNSKSLKHFDFDADVMYVDVSRLKRSFGIVHLIPKEYLKVTHKDKDKSWCPYCFEVDADHSLDECDRAPQEDQSKESFDYQELDQDDAEDEDKTSENGNCDRKFEEMPQSNEEPGEKVTMEEDAEVEDTFSEAKTFDMQLEEMLQTNGEPGEKVKMEDDECLGEKKTNDYADGTEEWLEDPTSPFFNLISDEPWSDYHISRSFDQSRTTQKKFSIGFGTKTTAK</sequence>
<organism evidence="2 3">
    <name type="scientific">Daphnia pulex</name>
    <name type="common">Water flea</name>
    <dbReference type="NCBI Taxonomy" id="6669"/>
    <lineage>
        <taxon>Eukaryota</taxon>
        <taxon>Metazoa</taxon>
        <taxon>Ecdysozoa</taxon>
        <taxon>Arthropoda</taxon>
        <taxon>Crustacea</taxon>
        <taxon>Branchiopoda</taxon>
        <taxon>Diplostraca</taxon>
        <taxon>Cladocera</taxon>
        <taxon>Anomopoda</taxon>
        <taxon>Daphniidae</taxon>
        <taxon>Daphnia</taxon>
    </lineage>
</organism>
<gene>
    <name evidence="2" type="ORF">DAPPUDRAFT_115827</name>
</gene>
<reference evidence="2 3" key="1">
    <citation type="journal article" date="2011" name="Science">
        <title>The ecoresponsive genome of Daphnia pulex.</title>
        <authorList>
            <person name="Colbourne J.K."/>
            <person name="Pfrender M.E."/>
            <person name="Gilbert D."/>
            <person name="Thomas W.K."/>
            <person name="Tucker A."/>
            <person name="Oakley T.H."/>
            <person name="Tokishita S."/>
            <person name="Aerts A."/>
            <person name="Arnold G.J."/>
            <person name="Basu M.K."/>
            <person name="Bauer D.J."/>
            <person name="Caceres C.E."/>
            <person name="Carmel L."/>
            <person name="Casola C."/>
            <person name="Choi J.H."/>
            <person name="Detter J.C."/>
            <person name="Dong Q."/>
            <person name="Dusheyko S."/>
            <person name="Eads B.D."/>
            <person name="Frohlich T."/>
            <person name="Geiler-Samerotte K.A."/>
            <person name="Gerlach D."/>
            <person name="Hatcher P."/>
            <person name="Jogdeo S."/>
            <person name="Krijgsveld J."/>
            <person name="Kriventseva E.V."/>
            <person name="Kultz D."/>
            <person name="Laforsch C."/>
            <person name="Lindquist E."/>
            <person name="Lopez J."/>
            <person name="Manak J.R."/>
            <person name="Muller J."/>
            <person name="Pangilinan J."/>
            <person name="Patwardhan R.P."/>
            <person name="Pitluck S."/>
            <person name="Pritham E.J."/>
            <person name="Rechtsteiner A."/>
            <person name="Rho M."/>
            <person name="Rogozin I.B."/>
            <person name="Sakarya O."/>
            <person name="Salamov A."/>
            <person name="Schaack S."/>
            <person name="Shapiro H."/>
            <person name="Shiga Y."/>
            <person name="Skalitzky C."/>
            <person name="Smith Z."/>
            <person name="Souvorov A."/>
            <person name="Sung W."/>
            <person name="Tang Z."/>
            <person name="Tsuchiya D."/>
            <person name="Tu H."/>
            <person name="Vos H."/>
            <person name="Wang M."/>
            <person name="Wolf Y.I."/>
            <person name="Yamagata H."/>
            <person name="Yamada T."/>
            <person name="Ye Y."/>
            <person name="Shaw J.R."/>
            <person name="Andrews J."/>
            <person name="Crease T.J."/>
            <person name="Tang H."/>
            <person name="Lucas S.M."/>
            <person name="Robertson H.M."/>
            <person name="Bork P."/>
            <person name="Koonin E.V."/>
            <person name="Zdobnov E.M."/>
            <person name="Grigoriev I.V."/>
            <person name="Lynch M."/>
            <person name="Boore J.L."/>
        </authorList>
    </citation>
    <scope>NUCLEOTIDE SEQUENCE [LARGE SCALE GENOMIC DNA]</scope>
</reference>
<dbReference type="AlphaFoldDB" id="E9HMN6"/>
<evidence type="ECO:0000313" key="3">
    <source>
        <dbReference type="Proteomes" id="UP000000305"/>
    </source>
</evidence>
<feature type="compositionally biased region" description="Basic and acidic residues" evidence="1">
    <location>
        <begin position="407"/>
        <end position="426"/>
    </location>
</feature>
<feature type="region of interest" description="Disordered" evidence="1">
    <location>
        <begin position="324"/>
        <end position="376"/>
    </location>
</feature>
<dbReference type="InterPro" id="IPR036397">
    <property type="entry name" value="RNaseH_sf"/>
</dbReference>
<dbReference type="Proteomes" id="UP000000305">
    <property type="component" value="Unassembled WGS sequence"/>
</dbReference>
<dbReference type="InParanoid" id="E9HMN6"/>
<dbReference type="Gene3D" id="3.30.420.10">
    <property type="entry name" value="Ribonuclease H-like superfamily/Ribonuclease H"/>
    <property type="match status" value="1"/>
</dbReference>
<feature type="compositionally biased region" description="Acidic residues" evidence="1">
    <location>
        <begin position="336"/>
        <end position="350"/>
    </location>
</feature>
<proteinExistence type="predicted"/>
<evidence type="ECO:0000313" key="2">
    <source>
        <dbReference type="EMBL" id="EFX67011.1"/>
    </source>
</evidence>
<keyword evidence="3" id="KW-1185">Reference proteome</keyword>
<dbReference type="KEGG" id="dpx:DAPPUDRAFT_115827"/>
<feature type="region of interest" description="Disordered" evidence="1">
    <location>
        <begin position="401"/>
        <end position="436"/>
    </location>
</feature>
<feature type="compositionally biased region" description="Basic and acidic residues" evidence="1">
    <location>
        <begin position="324"/>
        <end position="335"/>
    </location>
</feature>
<protein>
    <submittedName>
        <fullName evidence="2">Uncharacterized protein</fullName>
    </submittedName>
</protein>
<accession>E9HMN6</accession>
<dbReference type="OrthoDB" id="441971at2759"/>
<dbReference type="GO" id="GO:0003676">
    <property type="term" value="F:nucleic acid binding"/>
    <property type="evidence" value="ECO:0007669"/>
    <property type="project" value="InterPro"/>
</dbReference>
<name>E9HMN6_DAPPU</name>
<dbReference type="EMBL" id="GL732688">
    <property type="protein sequence ID" value="EFX67011.1"/>
    <property type="molecule type" value="Genomic_DNA"/>
</dbReference>
<dbReference type="HOGENOM" id="CLU_567735_0_0_1"/>